<keyword evidence="3" id="KW-0336">GPI-anchor</keyword>
<dbReference type="PANTHER" id="PTHR10624">
    <property type="entry name" value="UROKINASE PLASMINOGEN ACTIVATOR SURFACE RECEPTOR-RELATED"/>
    <property type="match status" value="1"/>
</dbReference>
<dbReference type="InterPro" id="IPR045860">
    <property type="entry name" value="Snake_toxin-like_sf"/>
</dbReference>
<evidence type="ECO:0000313" key="10">
    <source>
        <dbReference type="Proteomes" id="UP000515159"/>
    </source>
</evidence>
<name>A0A6P8SW49_GEOSA</name>
<evidence type="ECO:0000256" key="3">
    <source>
        <dbReference type="ARBA" id="ARBA00022622"/>
    </source>
</evidence>
<comment type="subcellular location">
    <subcellularLocation>
        <location evidence="1">Cell membrane</location>
        <topology evidence="1">Lipid-anchor</topology>
        <topology evidence="1">GPI-anchor</topology>
    </subcellularLocation>
</comment>
<evidence type="ECO:0000256" key="8">
    <source>
        <dbReference type="SAM" id="Phobius"/>
    </source>
</evidence>
<evidence type="ECO:0000256" key="6">
    <source>
        <dbReference type="ARBA" id="ARBA00023180"/>
    </source>
</evidence>
<dbReference type="InterPro" id="IPR016054">
    <property type="entry name" value="LY6_UPA_recep-like"/>
</dbReference>
<dbReference type="InParanoid" id="A0A6P8SW49"/>
<reference evidence="11" key="1">
    <citation type="submission" date="2025-08" db="UniProtKB">
        <authorList>
            <consortium name="RefSeq"/>
        </authorList>
    </citation>
    <scope>IDENTIFICATION</scope>
</reference>
<keyword evidence="4" id="KW-0732">Signal</keyword>
<dbReference type="GO" id="GO:0098552">
    <property type="term" value="C:side of membrane"/>
    <property type="evidence" value="ECO:0007669"/>
    <property type="project" value="UniProtKB-KW"/>
</dbReference>
<evidence type="ECO:0000259" key="9">
    <source>
        <dbReference type="SMART" id="SM00134"/>
    </source>
</evidence>
<evidence type="ECO:0000256" key="2">
    <source>
        <dbReference type="ARBA" id="ARBA00022475"/>
    </source>
</evidence>
<keyword evidence="8" id="KW-0812">Transmembrane</keyword>
<evidence type="ECO:0000256" key="5">
    <source>
        <dbReference type="ARBA" id="ARBA00023136"/>
    </source>
</evidence>
<dbReference type="Pfam" id="PF00021">
    <property type="entry name" value="UPAR_LY6"/>
    <property type="match status" value="2"/>
</dbReference>
<accession>A0A6P8SW49</accession>
<dbReference type="SMART" id="SM00134">
    <property type="entry name" value="LU"/>
    <property type="match status" value="2"/>
</dbReference>
<dbReference type="SUPFAM" id="SSF57302">
    <property type="entry name" value="Snake toxin-like"/>
    <property type="match status" value="2"/>
</dbReference>
<dbReference type="KEGG" id="gsh:117368937"/>
<organism evidence="10 11">
    <name type="scientific">Geotrypetes seraphini</name>
    <name type="common">Gaboon caecilian</name>
    <name type="synonym">Caecilia seraphini</name>
    <dbReference type="NCBI Taxonomy" id="260995"/>
    <lineage>
        <taxon>Eukaryota</taxon>
        <taxon>Metazoa</taxon>
        <taxon>Chordata</taxon>
        <taxon>Craniata</taxon>
        <taxon>Vertebrata</taxon>
        <taxon>Euteleostomi</taxon>
        <taxon>Amphibia</taxon>
        <taxon>Gymnophiona</taxon>
        <taxon>Geotrypetes</taxon>
    </lineage>
</organism>
<dbReference type="CDD" id="cd23562">
    <property type="entry name" value="TFP_LU_ECD_LYPD3_rpt1"/>
    <property type="match status" value="1"/>
</dbReference>
<keyword evidence="7" id="KW-0449">Lipoprotein</keyword>
<keyword evidence="2" id="KW-1003">Cell membrane</keyword>
<feature type="domain" description="UPAR/Ly6" evidence="9">
    <location>
        <begin position="138"/>
        <end position="231"/>
    </location>
</feature>
<protein>
    <submittedName>
        <fullName evidence="11">Ly6/PLAUR domain-containing protein 3-like</fullName>
    </submittedName>
</protein>
<evidence type="ECO:0000256" key="1">
    <source>
        <dbReference type="ARBA" id="ARBA00004609"/>
    </source>
</evidence>
<evidence type="ECO:0000256" key="7">
    <source>
        <dbReference type="ARBA" id="ARBA00023288"/>
    </source>
</evidence>
<keyword evidence="5 8" id="KW-0472">Membrane</keyword>
<gene>
    <name evidence="11" type="primary">LOC117368937</name>
</gene>
<dbReference type="AlphaFoldDB" id="A0A6P8SW49"/>
<dbReference type="GeneID" id="117368937"/>
<dbReference type="GO" id="GO:0005886">
    <property type="term" value="C:plasma membrane"/>
    <property type="evidence" value="ECO:0007669"/>
    <property type="project" value="UniProtKB-SubCell"/>
</dbReference>
<dbReference type="Proteomes" id="UP000515159">
    <property type="component" value="Chromosome 11"/>
</dbReference>
<dbReference type="RefSeq" id="XP_033818621.1">
    <property type="nucleotide sequence ID" value="XM_033962730.1"/>
</dbReference>
<keyword evidence="6" id="KW-0325">Glycoprotein</keyword>
<feature type="transmembrane region" description="Helical" evidence="8">
    <location>
        <begin position="6"/>
        <end position="25"/>
    </location>
</feature>
<sequence>MDPRAYFQHVVWATVASVSMIVFLFQVIGGLDCYSCTEEEGKGCSAKIINVVNCAPPMNVCTDFVYVANTADLNLTIWKKGCGFGPTLEWNDEVLNEHLNHQIEARSCNTSLCNKDVINLPPLSPTGNGTDFEDPNGMECYSCLSFSKDRCSPQNARTIKCTGYMSQCYEGNETVSIKSDYPPQTFYIKSCAKDGVCFINYSYQDDQPVTYEGYGSCCNEKFCNGRDLTDS</sequence>
<feature type="domain" description="UPAR/Ly6" evidence="9">
    <location>
        <begin position="31"/>
        <end position="128"/>
    </location>
</feature>
<dbReference type="OrthoDB" id="9834667at2759"/>
<evidence type="ECO:0000313" key="11">
    <source>
        <dbReference type="RefSeq" id="XP_033818621.1"/>
    </source>
</evidence>
<dbReference type="CDD" id="cd23566">
    <property type="entry name" value="TFP_LU_ECD_LYPD5_rpt2"/>
    <property type="match status" value="1"/>
</dbReference>
<proteinExistence type="predicted"/>
<dbReference type="PANTHER" id="PTHR10624:SF8">
    <property type="entry name" value="LY6_PLAUR DOMAIN-CONTAINING PROTEIN 3"/>
    <property type="match status" value="1"/>
</dbReference>
<dbReference type="Gene3D" id="2.10.60.10">
    <property type="entry name" value="CD59"/>
    <property type="match status" value="2"/>
</dbReference>
<evidence type="ECO:0000256" key="4">
    <source>
        <dbReference type="ARBA" id="ARBA00022729"/>
    </source>
</evidence>
<keyword evidence="8" id="KW-1133">Transmembrane helix</keyword>
<keyword evidence="10" id="KW-1185">Reference proteome</keyword>